<dbReference type="InterPro" id="IPR019775">
    <property type="entry name" value="WD40_repeat_CS"/>
</dbReference>
<keyword evidence="1 3" id="KW-0853">WD repeat</keyword>
<dbReference type="PROSITE" id="PS00678">
    <property type="entry name" value="WD_REPEATS_1"/>
    <property type="match status" value="1"/>
</dbReference>
<dbReference type="Pfam" id="PF00400">
    <property type="entry name" value="WD40"/>
    <property type="match status" value="1"/>
</dbReference>
<dbReference type="InterPro" id="IPR001680">
    <property type="entry name" value="WD40_rpt"/>
</dbReference>
<dbReference type="GO" id="GO:0034198">
    <property type="term" value="P:cellular response to amino acid starvation"/>
    <property type="evidence" value="ECO:0007669"/>
    <property type="project" value="TreeGrafter"/>
</dbReference>
<comment type="caution">
    <text evidence="5">The sequence shown here is derived from an EMBL/GenBank/DDBJ whole genome shotgun (WGS) entry which is preliminary data.</text>
</comment>
<dbReference type="AlphaFoldDB" id="A0A9W8LN47"/>
<evidence type="ECO:0000256" key="3">
    <source>
        <dbReference type="PROSITE-ProRule" id="PRU00221"/>
    </source>
</evidence>
<dbReference type="GO" id="GO:0005774">
    <property type="term" value="C:vacuolar membrane"/>
    <property type="evidence" value="ECO:0007669"/>
    <property type="project" value="TreeGrafter"/>
</dbReference>
<evidence type="ECO:0000256" key="2">
    <source>
        <dbReference type="ARBA" id="ARBA00022737"/>
    </source>
</evidence>
<dbReference type="SMART" id="SM00320">
    <property type="entry name" value="WD40"/>
    <property type="match status" value="3"/>
</dbReference>
<dbReference type="GO" id="GO:0035859">
    <property type="term" value="C:Seh1-associated complex"/>
    <property type="evidence" value="ECO:0007669"/>
    <property type="project" value="TreeGrafter"/>
</dbReference>
<dbReference type="GO" id="GO:1904263">
    <property type="term" value="P:positive regulation of TORC1 signaling"/>
    <property type="evidence" value="ECO:0007669"/>
    <property type="project" value="TreeGrafter"/>
</dbReference>
<evidence type="ECO:0000313" key="6">
    <source>
        <dbReference type="Proteomes" id="UP001140094"/>
    </source>
</evidence>
<reference evidence="5" key="1">
    <citation type="submission" date="2022-07" db="EMBL/GenBank/DDBJ databases">
        <title>Phylogenomic reconstructions and comparative analyses of Kickxellomycotina fungi.</title>
        <authorList>
            <person name="Reynolds N.K."/>
            <person name="Stajich J.E."/>
            <person name="Barry K."/>
            <person name="Grigoriev I.V."/>
            <person name="Crous P."/>
            <person name="Smith M.E."/>
        </authorList>
    </citation>
    <scope>NUCLEOTIDE SEQUENCE</scope>
    <source>
        <strain evidence="5">NRRL 1565</strain>
    </source>
</reference>
<dbReference type="Gene3D" id="2.130.10.10">
    <property type="entry name" value="YVTN repeat-like/Quinoprotein amine dehydrogenase"/>
    <property type="match status" value="2"/>
</dbReference>
<dbReference type="InterPro" id="IPR049567">
    <property type="entry name" value="WDR59-like"/>
</dbReference>
<proteinExistence type="predicted"/>
<dbReference type="GO" id="GO:0035591">
    <property type="term" value="F:signaling adaptor activity"/>
    <property type="evidence" value="ECO:0007669"/>
    <property type="project" value="TreeGrafter"/>
</dbReference>
<dbReference type="InterPro" id="IPR015943">
    <property type="entry name" value="WD40/YVTN_repeat-like_dom_sf"/>
</dbReference>
<organism evidence="5 6">
    <name type="scientific">Coemansia guatemalensis</name>
    <dbReference type="NCBI Taxonomy" id="2761395"/>
    <lineage>
        <taxon>Eukaryota</taxon>
        <taxon>Fungi</taxon>
        <taxon>Fungi incertae sedis</taxon>
        <taxon>Zoopagomycota</taxon>
        <taxon>Kickxellomycotina</taxon>
        <taxon>Kickxellomycetes</taxon>
        <taxon>Kickxellales</taxon>
        <taxon>Kickxellaceae</taxon>
        <taxon>Coemansia</taxon>
    </lineage>
</organism>
<feature type="region of interest" description="Disordered" evidence="4">
    <location>
        <begin position="311"/>
        <end position="334"/>
    </location>
</feature>
<name>A0A9W8LN47_9FUNG</name>
<dbReference type="SUPFAM" id="SSF50978">
    <property type="entry name" value="WD40 repeat-like"/>
    <property type="match status" value="1"/>
</dbReference>
<dbReference type="InterPro" id="IPR036322">
    <property type="entry name" value="WD40_repeat_dom_sf"/>
</dbReference>
<feature type="repeat" description="WD" evidence="3">
    <location>
        <begin position="100"/>
        <end position="135"/>
    </location>
</feature>
<gene>
    <name evidence="5" type="ORF">H4R20_006993</name>
</gene>
<evidence type="ECO:0000256" key="4">
    <source>
        <dbReference type="SAM" id="MobiDB-lite"/>
    </source>
</evidence>
<protein>
    <submittedName>
        <fullName evidence="5">Uncharacterized protein</fullName>
    </submittedName>
</protein>
<dbReference type="PANTHER" id="PTHR46170:SF1">
    <property type="entry name" value="GATOR COMPLEX PROTEIN WDR59"/>
    <property type="match status" value="1"/>
</dbReference>
<feature type="non-terminal residue" evidence="5">
    <location>
        <position position="334"/>
    </location>
</feature>
<keyword evidence="6" id="KW-1185">Reference proteome</keyword>
<evidence type="ECO:0000313" key="5">
    <source>
        <dbReference type="EMBL" id="KAJ2790568.1"/>
    </source>
</evidence>
<keyword evidence="2" id="KW-0677">Repeat</keyword>
<accession>A0A9W8LN47</accession>
<dbReference type="OrthoDB" id="311712at2759"/>
<dbReference type="EMBL" id="JANBUO010003508">
    <property type="protein sequence ID" value="KAJ2790568.1"/>
    <property type="molecule type" value="Genomic_DNA"/>
</dbReference>
<evidence type="ECO:0000256" key="1">
    <source>
        <dbReference type="ARBA" id="ARBA00022574"/>
    </source>
</evidence>
<dbReference type="Proteomes" id="UP001140094">
    <property type="component" value="Unassembled WGS sequence"/>
</dbReference>
<dbReference type="PANTHER" id="PTHR46170">
    <property type="entry name" value="GATOR COMPLEX PROTEIN WDR59"/>
    <property type="match status" value="1"/>
</dbReference>
<sequence>MSGAVEEQPAYSIRYPYAFTHMSGSPHGRDVVLAGRAGLAVVDVAAPQTVRTVALDNAWPVSAVAWSASAAHGGWVATAAGPTLAVHDLARTGGGPMRAARAHARAITDVAWAPLTPAWLGSTSLDAAVQLWDVRRAARPVWRFTRWEAADRLAFSAAQAHVLATAHRGGVAVWDVRFGSAPALTLNDVHDDVAAVAWHPERRGELLTAARDGAVKQWQVGGAHPDLARALELEHGVLGAHYAPAGDALLLRVDAPECAALVLHDDGTGLRVERRLAGHAAADLGAAWRGAGEIVTWGSDQILRRWDGPYGKEDSLPSAREPYETGGLLGPAEL</sequence>
<dbReference type="PROSITE" id="PS50082">
    <property type="entry name" value="WD_REPEATS_2"/>
    <property type="match status" value="1"/>
</dbReference>